<gene>
    <name evidence="1" type="ORF">HMPREF9425_1104</name>
</gene>
<proteinExistence type="predicted"/>
<evidence type="ECO:0000313" key="2">
    <source>
        <dbReference type="Proteomes" id="UP000003697"/>
    </source>
</evidence>
<evidence type="ECO:0000313" key="1">
    <source>
        <dbReference type="EMBL" id="EFX95996.1"/>
    </source>
</evidence>
<keyword evidence="2" id="KW-1185">Reference proteome</keyword>
<reference evidence="1 2" key="1">
    <citation type="submission" date="2011-01" db="EMBL/GenBank/DDBJ databases">
        <authorList>
            <person name="Muzny D."/>
            <person name="Qin X."/>
            <person name="Buhay C."/>
            <person name="Dugan-Rocha S."/>
            <person name="Ding Y."/>
            <person name="Chen G."/>
            <person name="Hawes A."/>
            <person name="Holder M."/>
            <person name="Jhangiani S."/>
            <person name="Johnson A."/>
            <person name="Khan Z."/>
            <person name="Li Z."/>
            <person name="Liu W."/>
            <person name="Liu X."/>
            <person name="Perez L."/>
            <person name="Shen H."/>
            <person name="Wang Q."/>
            <person name="Watt J."/>
            <person name="Xi L."/>
            <person name="Xin Y."/>
            <person name="Zhou J."/>
            <person name="Deng J."/>
            <person name="Jiang H."/>
            <person name="Liu Y."/>
            <person name="Qu J."/>
            <person name="Song X.-Z."/>
            <person name="Zhang L."/>
            <person name="Villasana D."/>
            <person name="Johnson A."/>
            <person name="Liu J."/>
            <person name="Liyanage D."/>
            <person name="Lorensuhewa L."/>
            <person name="Robinson T."/>
            <person name="Song A."/>
            <person name="Song B.-B."/>
            <person name="Dinh H."/>
            <person name="Thornton R."/>
            <person name="Coyle M."/>
            <person name="Francisco L."/>
            <person name="Jackson L."/>
            <person name="Javaid M."/>
            <person name="Korchina V."/>
            <person name="Kovar C."/>
            <person name="Mata R."/>
            <person name="Mathew T."/>
            <person name="Ngo R."/>
            <person name="Nguyen L."/>
            <person name="Nguyen N."/>
            <person name="Okwuonu G."/>
            <person name="Ongeri F."/>
            <person name="Pham C."/>
            <person name="Simmons D."/>
            <person name="Wilczek-Boney K."/>
            <person name="Hale W."/>
            <person name="Jakkamsetti A."/>
            <person name="Pham P."/>
            <person name="Ruth R."/>
            <person name="San Lucas F."/>
            <person name="Warren J."/>
            <person name="Zhang J."/>
            <person name="Zhao Z."/>
            <person name="Zhou C."/>
            <person name="Zhu D."/>
            <person name="Lee S."/>
            <person name="Bess C."/>
            <person name="Blankenburg K."/>
            <person name="Forbes L."/>
            <person name="Fu Q."/>
            <person name="Gubbala S."/>
            <person name="Hirani K."/>
            <person name="Jayaseelan J.C."/>
            <person name="Lara F."/>
            <person name="Munidasa M."/>
            <person name="Palculict T."/>
            <person name="Patil S."/>
            <person name="Pu L.-L."/>
            <person name="Saada N."/>
            <person name="Tang L."/>
            <person name="Weissenberger G."/>
            <person name="Zhu Y."/>
            <person name="Hemphill L."/>
            <person name="Shang Y."/>
            <person name="Youmans B."/>
            <person name="Ayvaz T."/>
            <person name="Ross M."/>
            <person name="Santibanez J."/>
            <person name="Aqrawi P."/>
            <person name="Gross S."/>
            <person name="Joshi V."/>
            <person name="Fowler G."/>
            <person name="Nazareth L."/>
            <person name="Reid J."/>
            <person name="Worley K."/>
            <person name="Petrosino J."/>
            <person name="Highlander S."/>
            <person name="Gibbs R."/>
        </authorList>
    </citation>
    <scope>NUCLEOTIDE SEQUENCE [LARGE SCALE GENOMIC DNA]</scope>
    <source>
        <strain evidence="1 2">ATCC 49124</strain>
    </source>
</reference>
<comment type="caution">
    <text evidence="1">The sequence shown here is derived from an EMBL/GenBank/DDBJ whole genome shotgun (WGS) entry which is preliminary data.</text>
</comment>
<name>A0ABN0CGC3_STRVE</name>
<dbReference type="Proteomes" id="UP000003697">
    <property type="component" value="Unassembled WGS sequence"/>
</dbReference>
<sequence>KIRRNNVSTQIILLTPNVDYKRIFNEHLELLGVIDIKKSLAGFTNDISGYLDYFLISKRCTNLHVHVNCT</sequence>
<protein>
    <submittedName>
        <fullName evidence="1">Uncharacterized protein</fullName>
    </submittedName>
</protein>
<accession>A0ABN0CGC3</accession>
<dbReference type="EMBL" id="AEVI01000051">
    <property type="protein sequence ID" value="EFX95996.1"/>
    <property type="molecule type" value="Genomic_DNA"/>
</dbReference>
<organism evidence="1 2">
    <name type="scientific">Streptococcus vestibularis ATCC 49124</name>
    <dbReference type="NCBI Taxonomy" id="889206"/>
    <lineage>
        <taxon>Bacteria</taxon>
        <taxon>Bacillati</taxon>
        <taxon>Bacillota</taxon>
        <taxon>Bacilli</taxon>
        <taxon>Lactobacillales</taxon>
        <taxon>Streptococcaceae</taxon>
        <taxon>Streptococcus</taxon>
    </lineage>
</organism>
<feature type="non-terminal residue" evidence="1">
    <location>
        <position position="1"/>
    </location>
</feature>